<dbReference type="PANTHER" id="PTHR20930">
    <property type="entry name" value="OVARIAN CARCINOMA ANTIGEN CA125-RELATED"/>
    <property type="match status" value="1"/>
</dbReference>
<sequence length="983" mass="109119">MGSKKKDLEIIYSLQWKNKSGNGGDKANIIGMYDIPATTLNWEIFKSYLLKNSGTVGEDVKVSYITDSNREFPIESQTDFQIALYAFRRKARMGDIVNLKLDRISEPPQQSQRSSRHSNDVETQFDTEPVSIVSACCNSENPPEWFVSYMNKFKKSVSDEITSAVSSAVSTIKPHTVSQPPCYHRKSKSENSKRRKLPLLTGDGPHESTKDFIKSLKLDNKLEHKLEKLDKSKKSKDKKLTLFFKSSDSDVAVTSTVDKRRRSAPCESEDAVLQMDAAPVNTQQMVPHMLGGEVYLHQWKVINSGKSSWTNDTSLMFTWGSKALRALDTIVPVPHLKPGDTGTISVRLQIPNQPGLYECYFHFHHKGRRFGHWLGCQVVVDPFDLKGNKSVLETSYLPPFETASRNVSSTSDDLYNISNPVTRYEAIWEGTAATAGTGYTFNFDENTKDVDLLNKKTDLYDNQITRIPMDKVVRDLSSRVGDMKLQDPTDTNCSSDSDNQSIISLSESNSSKILTGIPSEYVVVPIPECFKLDEQSTLKSPENFKPDNNSEDLLKPSTSKVTVEDASLNKGADKKVESSDAADKEKSLENFDDNNNEDSKENAEKDKDVFQDAISTSNGFKSDIVMVTLPETNQDDEEYACVMVDGQKVMIPKKMIKSEYLRTPATSDNAVSASAKSRSGSSSPFAEVNVHYNETDGQSEVKIEQKVDAECEEVHEENDFSSHCSAAGSCFSDANAERSRLFIFPQACPGYEVIQGTDATELDDGLEYAWSKSESKNTLKSTISHPLIQDPLIPDPMPQISTSKTTGNNPFTSDNIPHVPNYQQTPPDERRAPSLDEIRAAFEANNETARMHTPEAVRSINTDSASRTESTPQPSAPASETHAEDSPRAPPSPPVHHILPESLVNGAVNAVSSVARSVINRIVPQGQPGRWVNGHWISNNPDSTREANLQALAEMGFWNRDLNATLLARYSDDLSRVVAELVQ</sequence>
<dbReference type="GO" id="GO:0016236">
    <property type="term" value="P:macroautophagy"/>
    <property type="evidence" value="ECO:0007669"/>
    <property type="project" value="TreeGrafter"/>
</dbReference>
<evidence type="ECO:0000313" key="3">
    <source>
        <dbReference type="EMBL" id="CAH1102179.1"/>
    </source>
</evidence>
<evidence type="ECO:0000256" key="1">
    <source>
        <dbReference type="SAM" id="MobiDB-lite"/>
    </source>
</evidence>
<dbReference type="Gene3D" id="2.60.40.10">
    <property type="entry name" value="Immunoglobulins"/>
    <property type="match status" value="1"/>
</dbReference>
<dbReference type="SUPFAM" id="SSF46934">
    <property type="entry name" value="UBA-like"/>
    <property type="match status" value="1"/>
</dbReference>
<dbReference type="Pfam" id="PF16158">
    <property type="entry name" value="N_BRCA1_IG"/>
    <property type="match status" value="1"/>
</dbReference>
<dbReference type="InterPro" id="IPR009060">
    <property type="entry name" value="UBA-like_sf"/>
</dbReference>
<dbReference type="CDD" id="cd14947">
    <property type="entry name" value="NBR1_like"/>
    <property type="match status" value="1"/>
</dbReference>
<feature type="compositionally biased region" description="Basic residues" evidence="1">
    <location>
        <begin position="183"/>
        <end position="197"/>
    </location>
</feature>
<feature type="region of interest" description="Disordered" evidence="1">
    <location>
        <begin position="172"/>
        <end position="204"/>
    </location>
</feature>
<dbReference type="Gene3D" id="1.10.8.10">
    <property type="entry name" value="DNA helicase RuvA subunit, C-terminal domain"/>
    <property type="match status" value="1"/>
</dbReference>
<feature type="region of interest" description="Disordered" evidence="1">
    <location>
        <begin position="102"/>
        <end position="124"/>
    </location>
</feature>
<feature type="compositionally biased region" description="Polar residues" evidence="1">
    <location>
        <begin position="488"/>
        <end position="500"/>
    </location>
</feature>
<feature type="compositionally biased region" description="Polar residues" evidence="1">
    <location>
        <begin position="859"/>
        <end position="878"/>
    </location>
</feature>
<feature type="region of interest" description="Disordered" evidence="1">
    <location>
        <begin position="799"/>
        <end position="831"/>
    </location>
</feature>
<keyword evidence="4" id="KW-1185">Reference proteome</keyword>
<proteinExistence type="predicted"/>
<dbReference type="GO" id="GO:0043130">
    <property type="term" value="F:ubiquitin binding"/>
    <property type="evidence" value="ECO:0007669"/>
    <property type="project" value="TreeGrafter"/>
</dbReference>
<name>A0A9P0CH71_9CUCU</name>
<dbReference type="EMBL" id="OV651824">
    <property type="protein sequence ID" value="CAH1102179.1"/>
    <property type="molecule type" value="Genomic_DNA"/>
</dbReference>
<accession>A0A9P0CH71</accession>
<organism evidence="3 4">
    <name type="scientific">Psylliodes chrysocephalus</name>
    <dbReference type="NCBI Taxonomy" id="3402493"/>
    <lineage>
        <taxon>Eukaryota</taxon>
        <taxon>Metazoa</taxon>
        <taxon>Ecdysozoa</taxon>
        <taxon>Arthropoda</taxon>
        <taxon>Hexapoda</taxon>
        <taxon>Insecta</taxon>
        <taxon>Pterygota</taxon>
        <taxon>Neoptera</taxon>
        <taxon>Endopterygota</taxon>
        <taxon>Coleoptera</taxon>
        <taxon>Polyphaga</taxon>
        <taxon>Cucujiformia</taxon>
        <taxon>Chrysomeloidea</taxon>
        <taxon>Chrysomelidae</taxon>
        <taxon>Galerucinae</taxon>
        <taxon>Alticini</taxon>
        <taxon>Psylliodes</taxon>
    </lineage>
</organism>
<feature type="compositionally biased region" description="Basic and acidic residues" evidence="1">
    <location>
        <begin position="597"/>
        <end position="607"/>
    </location>
</feature>
<feature type="compositionally biased region" description="Polar residues" evidence="1">
    <location>
        <begin position="799"/>
        <end position="826"/>
    </location>
</feature>
<evidence type="ECO:0000259" key="2">
    <source>
        <dbReference type="Pfam" id="PF16158"/>
    </source>
</evidence>
<feature type="domain" description="Nbr1 FW" evidence="2">
    <location>
        <begin position="292"/>
        <end position="380"/>
    </location>
</feature>
<feature type="region of interest" description="Disordered" evidence="1">
    <location>
        <begin position="537"/>
        <end position="607"/>
    </location>
</feature>
<dbReference type="InterPro" id="IPR032350">
    <property type="entry name" value="Nbr1_FW"/>
</dbReference>
<gene>
    <name evidence="3" type="ORF">PSYICH_LOCUS3512</name>
</gene>
<feature type="region of interest" description="Disordered" evidence="1">
    <location>
        <begin position="481"/>
        <end position="501"/>
    </location>
</feature>
<dbReference type="PANTHER" id="PTHR20930:SF2">
    <property type="entry name" value="NEXT TO BRCA1 GENE 1 PROTEIN"/>
    <property type="match status" value="1"/>
</dbReference>
<dbReference type="AlphaFoldDB" id="A0A9P0CH71"/>
<dbReference type="CDD" id="cd14319">
    <property type="entry name" value="UBA_NBR1"/>
    <property type="match status" value="1"/>
</dbReference>
<reference evidence="3" key="1">
    <citation type="submission" date="2022-01" db="EMBL/GenBank/DDBJ databases">
        <authorList>
            <person name="King R."/>
        </authorList>
    </citation>
    <scope>NUCLEOTIDE SEQUENCE</scope>
</reference>
<dbReference type="OrthoDB" id="661148at2759"/>
<dbReference type="GO" id="GO:0000407">
    <property type="term" value="C:phagophore assembly site"/>
    <property type="evidence" value="ECO:0007669"/>
    <property type="project" value="TreeGrafter"/>
</dbReference>
<protein>
    <recommendedName>
        <fullName evidence="2">Nbr1 FW domain-containing protein</fullName>
    </recommendedName>
</protein>
<evidence type="ECO:0000313" key="4">
    <source>
        <dbReference type="Proteomes" id="UP001153636"/>
    </source>
</evidence>
<dbReference type="InterPro" id="IPR013783">
    <property type="entry name" value="Ig-like_fold"/>
</dbReference>
<dbReference type="Proteomes" id="UP001153636">
    <property type="component" value="Chromosome 12"/>
</dbReference>
<feature type="region of interest" description="Disordered" evidence="1">
    <location>
        <begin position="844"/>
        <end position="897"/>
    </location>
</feature>
<feature type="compositionally biased region" description="Basic and acidic residues" evidence="1">
    <location>
        <begin position="571"/>
        <end position="589"/>
    </location>
</feature>